<evidence type="ECO:0000313" key="3">
    <source>
        <dbReference type="Proteomes" id="UP000698059"/>
    </source>
</evidence>
<proteinExistence type="predicted"/>
<accession>A0ABS2LIY9</accession>
<feature type="transmembrane region" description="Helical" evidence="1">
    <location>
        <begin position="415"/>
        <end position="434"/>
    </location>
</feature>
<keyword evidence="1" id="KW-1133">Transmembrane helix</keyword>
<sequence length="605" mass="63380">MALLVLAPTARSLSQRLAFNLCLVVGSVPALWMLPALEPVGRTTVALAVVTGTLTYWALSRPERARSLVPQVATVDLWPVVAGVVALAFSMPWFRTSTAAGALTQLQNGWDNAAHFNMFSMIRAYGVTTDRLGLTPDGETWKFSDYPQGFHTLAAAFAELVTPGEPGTISVELVTFTHAIGVVAAVAVVVMAAALCAMPAVRSRPWHALVGVFALLALMLFGPLGALPLNGFINFYLACALTGTVVMLAASCPRVLAPMPLAAICAALVGIAQGWILLLALAAPAVLLVLLPFRRERYRATLREKLASALILLAAFYCVARAALLLVSLSPTEVLTTNGGTPQPPVGLTVALLAGATAASLWGWSRARALGDVAPDDTPVLFTWIVPLCAGVSATGLALVLLSSAPTVTYYFWKYLFAVLVVGAVSLVVALVHLAPKTPAVPRTAAVAASVLASLALTQAFGLAVPRLPAYGFVTESPGWAARTLLAQLSATPHEASVRMADALASEAPEPESKPFFLVPPGETAQHPLSAAQWYLSLTNRWTAESNDALAPLLALDGSVDTYQAVTAEILAAAPQNVVLTDPGTAALLRSALPAADQDRIITWQ</sequence>
<feature type="transmembrane region" description="Helical" evidence="1">
    <location>
        <begin position="176"/>
        <end position="196"/>
    </location>
</feature>
<keyword evidence="1" id="KW-0472">Membrane</keyword>
<dbReference type="Proteomes" id="UP000698059">
    <property type="component" value="Unassembled WGS sequence"/>
</dbReference>
<feature type="transmembrane region" description="Helical" evidence="1">
    <location>
        <begin position="40"/>
        <end position="59"/>
    </location>
</feature>
<feature type="transmembrane region" description="Helical" evidence="1">
    <location>
        <begin position="384"/>
        <end position="403"/>
    </location>
</feature>
<keyword evidence="1" id="KW-0812">Transmembrane</keyword>
<feature type="transmembrane region" description="Helical" evidence="1">
    <location>
        <begin position="233"/>
        <end position="250"/>
    </location>
</feature>
<dbReference type="EMBL" id="JAFBBO010000001">
    <property type="protein sequence ID" value="MBM7480375.1"/>
    <property type="molecule type" value="Genomic_DNA"/>
</dbReference>
<feature type="transmembrane region" description="Helical" evidence="1">
    <location>
        <begin position="446"/>
        <end position="465"/>
    </location>
</feature>
<comment type="caution">
    <text evidence="2">The sequence shown here is derived from an EMBL/GenBank/DDBJ whole genome shotgun (WGS) entry which is preliminary data.</text>
</comment>
<keyword evidence="3" id="KW-1185">Reference proteome</keyword>
<protein>
    <submittedName>
        <fullName evidence="2">Uncharacterized protein</fullName>
    </submittedName>
</protein>
<feature type="transmembrane region" description="Helical" evidence="1">
    <location>
        <begin position="17"/>
        <end position="34"/>
    </location>
</feature>
<reference evidence="2 3" key="1">
    <citation type="submission" date="2021-01" db="EMBL/GenBank/DDBJ databases">
        <title>Sequencing the genomes of 1000 actinobacteria strains.</title>
        <authorList>
            <person name="Klenk H.-P."/>
        </authorList>
    </citation>
    <scope>NUCLEOTIDE SEQUENCE [LARGE SCALE GENOMIC DNA]</scope>
    <source>
        <strain evidence="2 3">DSM 46000</strain>
    </source>
</reference>
<gene>
    <name evidence="2" type="ORF">JOD49_003295</name>
</gene>
<name>A0ABS2LIY9_9CELL</name>
<organism evidence="2 3">
    <name type="scientific">Oerskovia jenensis</name>
    <dbReference type="NCBI Taxonomy" id="162169"/>
    <lineage>
        <taxon>Bacteria</taxon>
        <taxon>Bacillati</taxon>
        <taxon>Actinomycetota</taxon>
        <taxon>Actinomycetes</taxon>
        <taxon>Micrococcales</taxon>
        <taxon>Cellulomonadaceae</taxon>
        <taxon>Oerskovia</taxon>
    </lineage>
</organism>
<dbReference type="RefSeq" id="WP_205308165.1">
    <property type="nucleotide sequence ID" value="NZ_BAAAVF010000003.1"/>
</dbReference>
<evidence type="ECO:0000313" key="2">
    <source>
        <dbReference type="EMBL" id="MBM7480375.1"/>
    </source>
</evidence>
<feature type="transmembrane region" description="Helical" evidence="1">
    <location>
        <begin position="346"/>
        <end position="364"/>
    </location>
</feature>
<evidence type="ECO:0000256" key="1">
    <source>
        <dbReference type="SAM" id="Phobius"/>
    </source>
</evidence>
<feature type="transmembrane region" description="Helical" evidence="1">
    <location>
        <begin position="262"/>
        <end position="286"/>
    </location>
</feature>
<feature type="transmembrane region" description="Helical" evidence="1">
    <location>
        <begin position="208"/>
        <end position="227"/>
    </location>
</feature>
<feature type="transmembrane region" description="Helical" evidence="1">
    <location>
        <begin position="306"/>
        <end position="326"/>
    </location>
</feature>